<evidence type="ECO:0000313" key="7">
    <source>
        <dbReference type="EMBL" id="SDR53961.1"/>
    </source>
</evidence>
<dbReference type="SUPFAM" id="SSF46785">
    <property type="entry name" value="Winged helix' DNA-binding domain"/>
    <property type="match status" value="1"/>
</dbReference>
<keyword evidence="4" id="KW-0804">Transcription</keyword>
<comment type="similarity">
    <text evidence="1">Belongs to the LysR transcriptional regulatory family.</text>
</comment>
<dbReference type="GO" id="GO:0005829">
    <property type="term" value="C:cytosol"/>
    <property type="evidence" value="ECO:0007669"/>
    <property type="project" value="TreeGrafter"/>
</dbReference>
<dbReference type="PANTHER" id="PTHR30419:SF8">
    <property type="entry name" value="NITROGEN ASSIMILATION TRANSCRIPTIONAL ACTIVATOR-RELATED"/>
    <property type="match status" value="1"/>
</dbReference>
<accession>A0A1H1JV56</accession>
<feature type="region of interest" description="Disordered" evidence="5">
    <location>
        <begin position="280"/>
        <end position="315"/>
    </location>
</feature>
<sequence>MHLSQPALTVQVQRIEETVGARLFDRNSRNVSLTPTGRELLPALQKVLHDMEHVLLDARSLGDGSSGTVRITCLPTFAASVLPDLVREVKKLVPRASFYVRDVVASMVNTLVRTEEVDIGLTGAGVTDPAFEVIHTADDRLVAVFPKQHPLARRSRITMADLENVPLVLTAQGTSVRAVVDNAIAAAGFAVEISCEPTYMMTAVAMVRAGLGVTILPASAREVRAEPGLLARPVDEPAFTRPISLTRYPVAEASRQGRGQAVFQARAGVVSRSAVQYRHRPVAQLPGGEGRNSRTGKRQTRFRQSQCAGEQPCRE</sequence>
<dbReference type="Proteomes" id="UP000183487">
    <property type="component" value="Unassembled WGS sequence"/>
</dbReference>
<dbReference type="SUPFAM" id="SSF53850">
    <property type="entry name" value="Periplasmic binding protein-like II"/>
    <property type="match status" value="1"/>
</dbReference>
<dbReference type="Gene3D" id="3.40.190.10">
    <property type="entry name" value="Periplasmic binding protein-like II"/>
    <property type="match status" value="2"/>
</dbReference>
<gene>
    <name evidence="7" type="ORF">SAMN05443245_7315</name>
</gene>
<keyword evidence="8" id="KW-1185">Reference proteome</keyword>
<evidence type="ECO:0000313" key="8">
    <source>
        <dbReference type="Proteomes" id="UP000183487"/>
    </source>
</evidence>
<dbReference type="Pfam" id="PF00126">
    <property type="entry name" value="HTH_1"/>
    <property type="match status" value="1"/>
</dbReference>
<dbReference type="GO" id="GO:0003700">
    <property type="term" value="F:DNA-binding transcription factor activity"/>
    <property type="evidence" value="ECO:0007669"/>
    <property type="project" value="InterPro"/>
</dbReference>
<dbReference type="AlphaFoldDB" id="A0A1H1JV56"/>
<dbReference type="InterPro" id="IPR050950">
    <property type="entry name" value="HTH-type_LysR_regulators"/>
</dbReference>
<dbReference type="Pfam" id="PF03466">
    <property type="entry name" value="LysR_substrate"/>
    <property type="match status" value="1"/>
</dbReference>
<dbReference type="InterPro" id="IPR005119">
    <property type="entry name" value="LysR_subst-bd"/>
</dbReference>
<dbReference type="PROSITE" id="PS50931">
    <property type="entry name" value="HTH_LYSR"/>
    <property type="match status" value="1"/>
</dbReference>
<organism evidence="7 8">
    <name type="scientific">Paraburkholderia fungorum</name>
    <dbReference type="NCBI Taxonomy" id="134537"/>
    <lineage>
        <taxon>Bacteria</taxon>
        <taxon>Pseudomonadati</taxon>
        <taxon>Pseudomonadota</taxon>
        <taxon>Betaproteobacteria</taxon>
        <taxon>Burkholderiales</taxon>
        <taxon>Burkholderiaceae</taxon>
        <taxon>Paraburkholderia</taxon>
    </lineage>
</organism>
<dbReference type="GO" id="GO:0003677">
    <property type="term" value="F:DNA binding"/>
    <property type="evidence" value="ECO:0007669"/>
    <property type="project" value="UniProtKB-KW"/>
</dbReference>
<dbReference type="CDD" id="cd08440">
    <property type="entry name" value="PBP2_LTTR_like_4"/>
    <property type="match status" value="1"/>
</dbReference>
<evidence type="ECO:0000256" key="1">
    <source>
        <dbReference type="ARBA" id="ARBA00009437"/>
    </source>
</evidence>
<evidence type="ECO:0000259" key="6">
    <source>
        <dbReference type="PROSITE" id="PS50931"/>
    </source>
</evidence>
<protein>
    <submittedName>
        <fullName evidence="7">DNA-binding transcriptional regulator, LysR family</fullName>
    </submittedName>
</protein>
<dbReference type="InterPro" id="IPR036388">
    <property type="entry name" value="WH-like_DNA-bd_sf"/>
</dbReference>
<reference evidence="8" key="1">
    <citation type="submission" date="2016-10" db="EMBL/GenBank/DDBJ databases">
        <authorList>
            <person name="Varghese N."/>
        </authorList>
    </citation>
    <scope>NUCLEOTIDE SEQUENCE [LARGE SCALE GENOMIC DNA]</scope>
    <source>
        <strain evidence="8">GAS106B</strain>
    </source>
</reference>
<evidence type="ECO:0000256" key="2">
    <source>
        <dbReference type="ARBA" id="ARBA00023015"/>
    </source>
</evidence>
<evidence type="ECO:0000256" key="4">
    <source>
        <dbReference type="ARBA" id="ARBA00023163"/>
    </source>
</evidence>
<dbReference type="InterPro" id="IPR036390">
    <property type="entry name" value="WH_DNA-bd_sf"/>
</dbReference>
<dbReference type="InterPro" id="IPR000847">
    <property type="entry name" value="LysR_HTH_N"/>
</dbReference>
<name>A0A1H1JV56_9BURK</name>
<evidence type="ECO:0000256" key="3">
    <source>
        <dbReference type="ARBA" id="ARBA00023125"/>
    </source>
</evidence>
<dbReference type="PANTHER" id="PTHR30419">
    <property type="entry name" value="HTH-TYPE TRANSCRIPTIONAL REGULATOR YBHD"/>
    <property type="match status" value="1"/>
</dbReference>
<keyword evidence="3 7" id="KW-0238">DNA-binding</keyword>
<dbReference type="Gene3D" id="1.10.10.10">
    <property type="entry name" value="Winged helix-like DNA-binding domain superfamily/Winged helix DNA-binding domain"/>
    <property type="match status" value="1"/>
</dbReference>
<proteinExistence type="inferred from homology"/>
<dbReference type="EMBL" id="FNKP01000004">
    <property type="protein sequence ID" value="SDR53961.1"/>
    <property type="molecule type" value="Genomic_DNA"/>
</dbReference>
<evidence type="ECO:0000256" key="5">
    <source>
        <dbReference type="SAM" id="MobiDB-lite"/>
    </source>
</evidence>
<feature type="domain" description="HTH lysR-type" evidence="6">
    <location>
        <begin position="1"/>
        <end position="34"/>
    </location>
</feature>
<keyword evidence="2" id="KW-0805">Transcription regulation</keyword>